<comment type="subcellular location">
    <subcellularLocation>
        <location evidence="8">Cytoplasm</location>
    </subcellularLocation>
</comment>
<feature type="binding site" evidence="8">
    <location>
        <position position="61"/>
    </location>
    <ligand>
        <name>(R)-pantoate</name>
        <dbReference type="ChEBI" id="CHEBI:15980"/>
    </ligand>
</feature>
<feature type="binding site" evidence="8">
    <location>
        <begin position="148"/>
        <end position="151"/>
    </location>
    <ligand>
        <name>ATP</name>
        <dbReference type="ChEBI" id="CHEBI:30616"/>
    </ligand>
</feature>
<comment type="catalytic activity">
    <reaction evidence="7 8">
        <text>(R)-pantoate + beta-alanine + ATP = (R)-pantothenate + AMP + diphosphate + H(+)</text>
        <dbReference type="Rhea" id="RHEA:10912"/>
        <dbReference type="ChEBI" id="CHEBI:15378"/>
        <dbReference type="ChEBI" id="CHEBI:15980"/>
        <dbReference type="ChEBI" id="CHEBI:29032"/>
        <dbReference type="ChEBI" id="CHEBI:30616"/>
        <dbReference type="ChEBI" id="CHEBI:33019"/>
        <dbReference type="ChEBI" id="CHEBI:57966"/>
        <dbReference type="ChEBI" id="CHEBI:456215"/>
        <dbReference type="EC" id="6.3.2.1"/>
    </reaction>
</comment>
<accession>A0ABS1E7E6</accession>
<proteinExistence type="inferred from homology"/>
<dbReference type="InterPro" id="IPR042176">
    <property type="entry name" value="Pantoate_ligase_C"/>
</dbReference>
<keyword evidence="8" id="KW-0963">Cytoplasm</keyword>
<dbReference type="HAMAP" id="MF_00158">
    <property type="entry name" value="PanC"/>
    <property type="match status" value="1"/>
</dbReference>
<dbReference type="PANTHER" id="PTHR21299:SF1">
    <property type="entry name" value="PANTOATE--BETA-ALANINE LIGASE"/>
    <property type="match status" value="1"/>
</dbReference>
<comment type="miscellaneous">
    <text evidence="8">The reaction proceeds by a bi uni uni bi ping pong mechanism.</text>
</comment>
<evidence type="ECO:0000313" key="9">
    <source>
        <dbReference type="EMBL" id="MBK1727112.1"/>
    </source>
</evidence>
<evidence type="ECO:0000256" key="6">
    <source>
        <dbReference type="ARBA" id="ARBA00022840"/>
    </source>
</evidence>
<dbReference type="InterPro" id="IPR014729">
    <property type="entry name" value="Rossmann-like_a/b/a_fold"/>
</dbReference>
<evidence type="ECO:0000256" key="7">
    <source>
        <dbReference type="ARBA" id="ARBA00048258"/>
    </source>
</evidence>
<comment type="pathway">
    <text evidence="1 8">Cofactor biosynthesis; (R)-pantothenate biosynthesis; (R)-pantothenate from (R)-pantoate and beta-alanine: step 1/1.</text>
</comment>
<feature type="binding site" evidence="8">
    <location>
        <position position="61"/>
    </location>
    <ligand>
        <name>beta-alanine</name>
        <dbReference type="ChEBI" id="CHEBI:57966"/>
    </ligand>
</feature>
<name>A0ABS1E7E6_9GAMM</name>
<dbReference type="Proteomes" id="UP000738126">
    <property type="component" value="Unassembled WGS sequence"/>
</dbReference>
<dbReference type="InterPro" id="IPR004821">
    <property type="entry name" value="Cyt_trans-like"/>
</dbReference>
<dbReference type="Gene3D" id="3.30.1300.10">
    <property type="entry name" value="Pantoate-beta-alanine ligase, C-terminal domain"/>
    <property type="match status" value="1"/>
</dbReference>
<feature type="binding site" evidence="8">
    <location>
        <position position="177"/>
    </location>
    <ligand>
        <name>ATP</name>
        <dbReference type="ChEBI" id="CHEBI:30616"/>
    </ligand>
</feature>
<dbReference type="GO" id="GO:0016874">
    <property type="term" value="F:ligase activity"/>
    <property type="evidence" value="ECO:0007669"/>
    <property type="project" value="UniProtKB-KW"/>
</dbReference>
<dbReference type="InterPro" id="IPR003721">
    <property type="entry name" value="Pantoate_ligase"/>
</dbReference>
<keyword evidence="10" id="KW-1185">Reference proteome</keyword>
<evidence type="ECO:0000256" key="5">
    <source>
        <dbReference type="ARBA" id="ARBA00022741"/>
    </source>
</evidence>
<dbReference type="PANTHER" id="PTHR21299">
    <property type="entry name" value="CYTIDYLATE KINASE/PANTOATE-BETA-ALANINE LIGASE"/>
    <property type="match status" value="1"/>
</dbReference>
<feature type="binding site" evidence="8">
    <location>
        <position position="154"/>
    </location>
    <ligand>
        <name>(R)-pantoate</name>
        <dbReference type="ChEBI" id="CHEBI:15980"/>
    </ligand>
</feature>
<keyword evidence="4 8" id="KW-0566">Pantothenate biosynthesis</keyword>
<dbReference type="NCBIfam" id="TIGR00018">
    <property type="entry name" value="panC"/>
    <property type="match status" value="1"/>
</dbReference>
<dbReference type="SUPFAM" id="SSF52374">
    <property type="entry name" value="Nucleotidylyl transferase"/>
    <property type="match status" value="1"/>
</dbReference>
<keyword evidence="5 8" id="KW-0547">Nucleotide-binding</keyword>
<dbReference type="CDD" id="cd00560">
    <property type="entry name" value="PanC"/>
    <property type="match status" value="1"/>
</dbReference>
<evidence type="ECO:0000313" key="10">
    <source>
        <dbReference type="Proteomes" id="UP000738126"/>
    </source>
</evidence>
<keyword evidence="3 8" id="KW-0436">Ligase</keyword>
<comment type="caution">
    <text evidence="9">The sequence shown here is derived from an EMBL/GenBank/DDBJ whole genome shotgun (WGS) entry which is preliminary data.</text>
</comment>
<gene>
    <name evidence="8" type="primary">panC</name>
    <name evidence="9" type="ORF">CKO13_08780</name>
</gene>
<comment type="subunit">
    <text evidence="8">Homodimer.</text>
</comment>
<feature type="active site" description="Proton donor" evidence="8">
    <location>
        <position position="37"/>
    </location>
</feature>
<dbReference type="EC" id="6.3.2.1" evidence="8"/>
<dbReference type="RefSeq" id="WP_200259725.1">
    <property type="nucleotide sequence ID" value="NZ_NRSH01000100.1"/>
</dbReference>
<evidence type="ECO:0000256" key="4">
    <source>
        <dbReference type="ARBA" id="ARBA00022655"/>
    </source>
</evidence>
<evidence type="ECO:0000256" key="1">
    <source>
        <dbReference type="ARBA" id="ARBA00004990"/>
    </source>
</evidence>
<feature type="binding site" evidence="8">
    <location>
        <begin position="30"/>
        <end position="37"/>
    </location>
    <ligand>
        <name>ATP</name>
        <dbReference type="ChEBI" id="CHEBI:30616"/>
    </ligand>
</feature>
<evidence type="ECO:0000256" key="8">
    <source>
        <dbReference type="HAMAP-Rule" id="MF_00158"/>
    </source>
</evidence>
<dbReference type="EMBL" id="NRSH01000100">
    <property type="protein sequence ID" value="MBK1727112.1"/>
    <property type="molecule type" value="Genomic_DNA"/>
</dbReference>
<feature type="binding site" evidence="8">
    <location>
        <begin position="185"/>
        <end position="188"/>
    </location>
    <ligand>
        <name>ATP</name>
        <dbReference type="ChEBI" id="CHEBI:30616"/>
    </ligand>
</feature>
<protein>
    <recommendedName>
        <fullName evidence="8">Pantothenate synthetase</fullName>
        <shortName evidence="8">PS</shortName>
        <ecNumber evidence="8">6.3.2.1</ecNumber>
    </recommendedName>
    <alternativeName>
        <fullName evidence="8">Pantoate--beta-alanine ligase</fullName>
    </alternativeName>
    <alternativeName>
        <fullName evidence="8">Pantoate-activating enzyme</fullName>
    </alternativeName>
</protein>
<keyword evidence="6 8" id="KW-0067">ATP-binding</keyword>
<comment type="similarity">
    <text evidence="2 8">Belongs to the pantothenate synthetase family.</text>
</comment>
<reference evidence="9 10" key="1">
    <citation type="journal article" date="2020" name="Microorganisms">
        <title>Osmotic Adaptation and Compatible Solute Biosynthesis of Phototrophic Bacteria as Revealed from Genome Analyses.</title>
        <authorList>
            <person name="Imhoff J.F."/>
            <person name="Rahn T."/>
            <person name="Kunzel S."/>
            <person name="Keller A."/>
            <person name="Neulinger S.C."/>
        </authorList>
    </citation>
    <scope>NUCLEOTIDE SEQUENCE [LARGE SCALE GENOMIC DNA]</scope>
    <source>
        <strain evidence="9 10">DSM 15116</strain>
    </source>
</reference>
<sequence length="284" mass="30722">MRRVSERQAVRELSRHWRCRGERIGLVPTMGNLHAGHLALVDQLAGEVDRLVVSIFVNPLQFGPEEDYDAYPRTLEADLEALQGRGVDAVFAPSAGEMYPHGAPLTQVDVPALTGTLCGLDRPGHFAGVAVVVLKLLHLVEPDVAAFGAKDYQQLQVVRRAAADLDLPVAIRAVPIVREADGLALSSRNAYLDAEQRRRAPALYAALTELAEALAQGRRDFAALEAQGRERLAAAGFDAVDYVAIRRCDDLAEPAGEERRLVCLGAARLGAARLIDNVEARLIG</sequence>
<dbReference type="NCBIfam" id="TIGR00125">
    <property type="entry name" value="cyt_tran_rel"/>
    <property type="match status" value="1"/>
</dbReference>
<dbReference type="Gene3D" id="3.40.50.620">
    <property type="entry name" value="HUPs"/>
    <property type="match status" value="1"/>
</dbReference>
<organism evidence="9 10">
    <name type="scientific">Halorhodospira neutriphila</name>
    <dbReference type="NCBI Taxonomy" id="168379"/>
    <lineage>
        <taxon>Bacteria</taxon>
        <taxon>Pseudomonadati</taxon>
        <taxon>Pseudomonadota</taxon>
        <taxon>Gammaproteobacteria</taxon>
        <taxon>Chromatiales</taxon>
        <taxon>Ectothiorhodospiraceae</taxon>
        <taxon>Halorhodospira</taxon>
    </lineage>
</organism>
<evidence type="ECO:0000256" key="2">
    <source>
        <dbReference type="ARBA" id="ARBA00009256"/>
    </source>
</evidence>
<comment type="function">
    <text evidence="8">Catalyzes the condensation of pantoate with beta-alanine in an ATP-dependent reaction via a pantoyl-adenylate intermediate.</text>
</comment>
<dbReference type="Pfam" id="PF02569">
    <property type="entry name" value="Pantoate_ligase"/>
    <property type="match status" value="1"/>
</dbReference>
<evidence type="ECO:0000256" key="3">
    <source>
        <dbReference type="ARBA" id="ARBA00022598"/>
    </source>
</evidence>